<comment type="caution">
    <text evidence="1">The sequence shown here is derived from an EMBL/GenBank/DDBJ whole genome shotgun (WGS) entry which is preliminary data.</text>
</comment>
<gene>
    <name evidence="1" type="ORF">HGB38_06530</name>
</gene>
<sequence length="394" mass="42888">MSRLDIGPRELSEPGEQGGPGFLLSRAEWIKIQVFVKDALVLPTTQSEFRNSLGPGAPSDLSDFTKLINVYRLINDDGKNWRDSIYPKAISLASNILQYGRDKVPVYYPPIKDLAQRLTENPNDQQAKNDLKSILKTLRSEADRQVQWARLVSATTFQFAYDIETDKTTLTGTDGNGGLVAYYNKKYGEASQAVADVTKQIADEKAVLKAANDEYNHDVVVASTTPAYGWLGLPGFIAGAVVAGEYGARAVEALKRVNAAKALINELEATLAADANLMNAARSAKQSSSTITQDITAVLPVLQKVEGVWGALFDDLGYILDLIDNNIAQAPPIIMDLGVDAAIAKWAAVASEADNFLRNAHVSEQSYGFEQWTVEGWRLATLITPNRVLTGAPR</sequence>
<keyword evidence="2" id="KW-1185">Reference proteome</keyword>
<dbReference type="AlphaFoldDB" id="A0A7X6R228"/>
<dbReference type="Proteomes" id="UP000540698">
    <property type="component" value="Unassembled WGS sequence"/>
</dbReference>
<accession>A0A7X6R228</accession>
<dbReference type="EMBL" id="JAAXOS010000003">
    <property type="protein sequence ID" value="NKY25883.1"/>
    <property type="molecule type" value="Genomic_DNA"/>
</dbReference>
<evidence type="ECO:0000313" key="1">
    <source>
        <dbReference type="EMBL" id="NKY25883.1"/>
    </source>
</evidence>
<dbReference type="NCBIfam" id="NF033928">
    <property type="entry name" value="alph_xenorhab_A"/>
    <property type="match status" value="1"/>
</dbReference>
<proteinExistence type="predicted"/>
<dbReference type="GO" id="GO:0016020">
    <property type="term" value="C:membrane"/>
    <property type="evidence" value="ECO:0007669"/>
    <property type="project" value="InterPro"/>
</dbReference>
<dbReference type="InterPro" id="IPR008414">
    <property type="entry name" value="HBL"/>
</dbReference>
<name>A0A7X6R228_9NOCA</name>
<dbReference type="CDD" id="cd22656">
    <property type="entry name" value="ClyA_Cry6Aa-like"/>
    <property type="match status" value="1"/>
</dbReference>
<dbReference type="SUPFAM" id="SSF58100">
    <property type="entry name" value="Bacterial hemolysins"/>
    <property type="match status" value="1"/>
</dbReference>
<dbReference type="RefSeq" id="WP_062970007.1">
    <property type="nucleotide sequence ID" value="NZ_JAAXOS010000003.1"/>
</dbReference>
<protein>
    <submittedName>
        <fullName evidence="1">Alpha-helical pore-forming toxin family protein</fullName>
    </submittedName>
</protein>
<dbReference type="Pfam" id="PF05791">
    <property type="entry name" value="Bacillus_HBL"/>
    <property type="match status" value="1"/>
</dbReference>
<organism evidence="1 2">
    <name type="scientific">Nocardia gamkensis</name>
    <dbReference type="NCBI Taxonomy" id="352869"/>
    <lineage>
        <taxon>Bacteria</taxon>
        <taxon>Bacillati</taxon>
        <taxon>Actinomycetota</taxon>
        <taxon>Actinomycetes</taxon>
        <taxon>Mycobacteriales</taxon>
        <taxon>Nocardiaceae</taxon>
        <taxon>Nocardia</taxon>
    </lineage>
</organism>
<dbReference type="Gene3D" id="1.20.1170.10">
    <property type="match status" value="1"/>
</dbReference>
<reference evidence="1 2" key="1">
    <citation type="submission" date="2020-04" db="EMBL/GenBank/DDBJ databases">
        <title>MicrobeNet Type strains.</title>
        <authorList>
            <person name="Nicholson A.C."/>
        </authorList>
    </citation>
    <scope>NUCLEOTIDE SEQUENCE [LARGE SCALE GENOMIC DNA]</scope>
    <source>
        <strain evidence="1 2">DSM 44956</strain>
    </source>
</reference>
<evidence type="ECO:0000313" key="2">
    <source>
        <dbReference type="Proteomes" id="UP000540698"/>
    </source>
</evidence>